<dbReference type="Gene3D" id="2.40.110.10">
    <property type="entry name" value="Butyryl-CoA Dehydrogenase, subunit A, domain 2"/>
    <property type="match status" value="1"/>
</dbReference>
<feature type="domain" description="Acyl-CoA oxidase/dehydrogenase middle" evidence="8">
    <location>
        <begin position="142"/>
        <end position="237"/>
    </location>
</feature>
<evidence type="ECO:0000256" key="2">
    <source>
        <dbReference type="ARBA" id="ARBA00009347"/>
    </source>
</evidence>
<dbReference type="InterPro" id="IPR013786">
    <property type="entry name" value="AcylCoA_DH/ox_N"/>
</dbReference>
<dbReference type="SUPFAM" id="SSF56645">
    <property type="entry name" value="Acyl-CoA dehydrogenase NM domain-like"/>
    <property type="match status" value="1"/>
</dbReference>
<evidence type="ECO:0000256" key="4">
    <source>
        <dbReference type="ARBA" id="ARBA00022827"/>
    </source>
</evidence>
<organism evidence="10 11">
    <name type="scientific">Caulobacter rhizosphaerae</name>
    <dbReference type="NCBI Taxonomy" id="2010972"/>
    <lineage>
        <taxon>Bacteria</taxon>
        <taxon>Pseudomonadati</taxon>
        <taxon>Pseudomonadota</taxon>
        <taxon>Alphaproteobacteria</taxon>
        <taxon>Caulobacterales</taxon>
        <taxon>Caulobacteraceae</taxon>
        <taxon>Caulobacter</taxon>
    </lineage>
</organism>
<keyword evidence="11" id="KW-1185">Reference proteome</keyword>
<evidence type="ECO:0000259" key="9">
    <source>
        <dbReference type="Pfam" id="PF02771"/>
    </source>
</evidence>
<dbReference type="Gene3D" id="1.10.540.10">
    <property type="entry name" value="Acyl-CoA dehydrogenase/oxidase, N-terminal domain"/>
    <property type="match status" value="1"/>
</dbReference>
<comment type="cofactor">
    <cofactor evidence="1 6">
        <name>FAD</name>
        <dbReference type="ChEBI" id="CHEBI:57692"/>
    </cofactor>
</comment>
<evidence type="ECO:0000313" key="11">
    <source>
        <dbReference type="Proteomes" id="UP001262754"/>
    </source>
</evidence>
<comment type="similarity">
    <text evidence="2 6">Belongs to the acyl-CoA dehydrogenase family.</text>
</comment>
<dbReference type="InterPro" id="IPR009100">
    <property type="entry name" value="AcylCoA_DH/oxidase_NM_dom_sf"/>
</dbReference>
<keyword evidence="3 6" id="KW-0285">Flavoprotein</keyword>
<comment type="caution">
    <text evidence="10">The sequence shown here is derived from an EMBL/GenBank/DDBJ whole genome shotgun (WGS) entry which is preliminary data.</text>
</comment>
<dbReference type="Gene3D" id="1.20.140.10">
    <property type="entry name" value="Butyryl-CoA Dehydrogenase, subunit A, domain 3"/>
    <property type="match status" value="1"/>
</dbReference>
<accession>A0ABU1N7S0</accession>
<feature type="domain" description="Acyl-CoA dehydrogenase/oxidase N-terminal" evidence="9">
    <location>
        <begin position="21"/>
        <end position="134"/>
    </location>
</feature>
<dbReference type="InterPro" id="IPR009075">
    <property type="entry name" value="AcylCo_DH/oxidase_C"/>
</dbReference>
<evidence type="ECO:0000256" key="6">
    <source>
        <dbReference type="RuleBase" id="RU362125"/>
    </source>
</evidence>
<dbReference type="EMBL" id="JAVDRL010000019">
    <property type="protein sequence ID" value="MDR6534090.1"/>
    <property type="molecule type" value="Genomic_DNA"/>
</dbReference>
<name>A0ABU1N7S0_9CAUL</name>
<protein>
    <submittedName>
        <fullName evidence="10">Alkylation response protein AidB-like acyl-CoA dehydrogenase</fullName>
    </submittedName>
</protein>
<keyword evidence="5 6" id="KW-0560">Oxidoreductase</keyword>
<sequence>MSVQTATSPTTRRFDPLACKDDLDAFRAEVRAWLEAVVPADWHARMTGASEADYVAFQRWWFAEMGKVGLATPHWPRDWGGADIGIRHQVIIFEEIARAQAPNPDMFVISLYHLPATLFGNGSKAQRDRYLTGVKERGEVWCQGFSEPGSGSDLASLRTRAERKGDVYVINGQKVWSSYGAFADYCLLLARTDPTAPKKQAGISYFILNMKAPGVTVRPIRQATGQAEFCEIFLDNVEIPVADLIGEENAGWAIAQSTLSAERGLIIFELSERMARTLDADLAEAKRTDAAWLKDDEARRAFTRAYNDMVALRLMIRALMQEIETDPHMGSTTMPTYIKVHFSELLRRYTEFRLKLGGLAGQLRQPIVLGGGHQTGNVMHDFLLSYAWTISGGANEILKTMIAERALGLPR</sequence>
<dbReference type="Pfam" id="PF02771">
    <property type="entry name" value="Acyl-CoA_dh_N"/>
    <property type="match status" value="1"/>
</dbReference>
<gene>
    <name evidence="10" type="ORF">J2800_004861</name>
</gene>
<dbReference type="Pfam" id="PF02770">
    <property type="entry name" value="Acyl-CoA_dh_M"/>
    <property type="match status" value="1"/>
</dbReference>
<evidence type="ECO:0000259" key="8">
    <source>
        <dbReference type="Pfam" id="PF02770"/>
    </source>
</evidence>
<dbReference type="SUPFAM" id="SSF47203">
    <property type="entry name" value="Acyl-CoA dehydrogenase C-terminal domain-like"/>
    <property type="match status" value="1"/>
</dbReference>
<evidence type="ECO:0000313" key="10">
    <source>
        <dbReference type="EMBL" id="MDR6534090.1"/>
    </source>
</evidence>
<evidence type="ECO:0000259" key="7">
    <source>
        <dbReference type="Pfam" id="PF00441"/>
    </source>
</evidence>
<keyword evidence="4 6" id="KW-0274">FAD</keyword>
<evidence type="ECO:0000256" key="1">
    <source>
        <dbReference type="ARBA" id="ARBA00001974"/>
    </source>
</evidence>
<evidence type="ECO:0000256" key="5">
    <source>
        <dbReference type="ARBA" id="ARBA00023002"/>
    </source>
</evidence>
<dbReference type="RefSeq" id="WP_082564571.1">
    <property type="nucleotide sequence ID" value="NZ_BMLD01000021.1"/>
</dbReference>
<dbReference type="InterPro" id="IPR052161">
    <property type="entry name" value="Mycobact_Acyl-CoA_DH"/>
</dbReference>
<dbReference type="Proteomes" id="UP001262754">
    <property type="component" value="Unassembled WGS sequence"/>
</dbReference>
<dbReference type="PANTHER" id="PTHR43292">
    <property type="entry name" value="ACYL-COA DEHYDROGENASE"/>
    <property type="match status" value="1"/>
</dbReference>
<dbReference type="InterPro" id="IPR037069">
    <property type="entry name" value="AcylCoA_DH/ox_N_sf"/>
</dbReference>
<reference evidence="10 11" key="1">
    <citation type="submission" date="2023-07" db="EMBL/GenBank/DDBJ databases">
        <title>Sorghum-associated microbial communities from plants grown in Nebraska, USA.</title>
        <authorList>
            <person name="Schachtman D."/>
        </authorList>
    </citation>
    <scope>NUCLEOTIDE SEQUENCE [LARGE SCALE GENOMIC DNA]</scope>
    <source>
        <strain evidence="10 11">DS2154</strain>
    </source>
</reference>
<dbReference type="InterPro" id="IPR036250">
    <property type="entry name" value="AcylCo_DH-like_C"/>
</dbReference>
<proteinExistence type="inferred from homology"/>
<evidence type="ECO:0000256" key="3">
    <source>
        <dbReference type="ARBA" id="ARBA00022630"/>
    </source>
</evidence>
<feature type="domain" description="Acyl-CoA dehydrogenase/oxidase C-terminal" evidence="7">
    <location>
        <begin position="249"/>
        <end position="406"/>
    </location>
</feature>
<dbReference type="PANTHER" id="PTHR43292:SF3">
    <property type="entry name" value="ACYL-COA DEHYDROGENASE FADE29"/>
    <property type="match status" value="1"/>
</dbReference>
<dbReference type="Pfam" id="PF00441">
    <property type="entry name" value="Acyl-CoA_dh_1"/>
    <property type="match status" value="1"/>
</dbReference>
<dbReference type="InterPro" id="IPR046373">
    <property type="entry name" value="Acyl-CoA_Oxase/DH_mid-dom_sf"/>
</dbReference>
<dbReference type="InterPro" id="IPR006091">
    <property type="entry name" value="Acyl-CoA_Oxase/DH_mid-dom"/>
</dbReference>